<dbReference type="EMBL" id="DUTF01000398">
    <property type="protein sequence ID" value="HHY28751.1"/>
    <property type="molecule type" value="Genomic_DNA"/>
</dbReference>
<name>A0A7C6Z6X9_9FIRM</name>
<proteinExistence type="predicted"/>
<dbReference type="Proteomes" id="UP000553059">
    <property type="component" value="Unassembled WGS sequence"/>
</dbReference>
<protein>
    <submittedName>
        <fullName evidence="1">Uncharacterized protein</fullName>
    </submittedName>
</protein>
<sequence>MLGWIAMLILGIFLLSCGVAVCASCRQIFHVTFNSFNTPKGTRKIARPAEA</sequence>
<comment type="caution">
    <text evidence="1">The sequence shown here is derived from an EMBL/GenBank/DDBJ whole genome shotgun (WGS) entry which is preliminary data.</text>
</comment>
<organism evidence="1 2">
    <name type="scientific">Desulfitobacterium dehalogenans</name>
    <dbReference type="NCBI Taxonomy" id="36854"/>
    <lineage>
        <taxon>Bacteria</taxon>
        <taxon>Bacillati</taxon>
        <taxon>Bacillota</taxon>
        <taxon>Clostridia</taxon>
        <taxon>Eubacteriales</taxon>
        <taxon>Desulfitobacteriaceae</taxon>
        <taxon>Desulfitobacterium</taxon>
    </lineage>
</organism>
<gene>
    <name evidence="1" type="ORF">GX523_18795</name>
</gene>
<evidence type="ECO:0000313" key="1">
    <source>
        <dbReference type="EMBL" id="HHY28751.1"/>
    </source>
</evidence>
<reference evidence="1 2" key="1">
    <citation type="journal article" date="2020" name="Biotechnol. Biofuels">
        <title>New insights from the biogas microbiome by comprehensive genome-resolved metagenomics of nearly 1600 species originating from multiple anaerobic digesters.</title>
        <authorList>
            <person name="Campanaro S."/>
            <person name="Treu L."/>
            <person name="Rodriguez-R L.M."/>
            <person name="Kovalovszki A."/>
            <person name="Ziels R.M."/>
            <person name="Maus I."/>
            <person name="Zhu X."/>
            <person name="Kougias P.G."/>
            <person name="Basile A."/>
            <person name="Luo G."/>
            <person name="Schluter A."/>
            <person name="Konstantinidis K.T."/>
            <person name="Angelidaki I."/>
        </authorList>
    </citation>
    <scope>NUCLEOTIDE SEQUENCE [LARGE SCALE GENOMIC DNA]</scope>
    <source>
        <strain evidence="1">AS05jafATM_4</strain>
    </source>
</reference>
<evidence type="ECO:0000313" key="2">
    <source>
        <dbReference type="Proteomes" id="UP000553059"/>
    </source>
</evidence>
<dbReference type="AlphaFoldDB" id="A0A7C6Z6X9"/>
<accession>A0A7C6Z6X9</accession>